<feature type="chain" id="PRO_5035206701" evidence="1">
    <location>
        <begin position="23"/>
        <end position="232"/>
    </location>
</feature>
<dbReference type="PANTHER" id="PTHR21666">
    <property type="entry name" value="PEPTIDASE-RELATED"/>
    <property type="match status" value="1"/>
</dbReference>
<dbReference type="InterPro" id="IPR018392">
    <property type="entry name" value="LysM"/>
</dbReference>
<accession>A0A8J6XYF9</accession>
<dbReference type="SUPFAM" id="SSF54106">
    <property type="entry name" value="LysM domain"/>
    <property type="match status" value="1"/>
</dbReference>
<evidence type="ECO:0000313" key="4">
    <source>
        <dbReference type="Proteomes" id="UP000648239"/>
    </source>
</evidence>
<dbReference type="Pfam" id="PF01551">
    <property type="entry name" value="Peptidase_M23"/>
    <property type="match status" value="1"/>
</dbReference>
<dbReference type="InterPro" id="IPR016047">
    <property type="entry name" value="M23ase_b-sheet_dom"/>
</dbReference>
<dbReference type="Gene3D" id="3.10.350.10">
    <property type="entry name" value="LysM domain"/>
    <property type="match status" value="1"/>
</dbReference>
<dbReference type="PANTHER" id="PTHR21666:SF270">
    <property type="entry name" value="MUREIN HYDROLASE ACTIVATOR ENVC"/>
    <property type="match status" value="1"/>
</dbReference>
<dbReference type="Proteomes" id="UP000648239">
    <property type="component" value="Unassembled WGS sequence"/>
</dbReference>
<dbReference type="GO" id="GO:0004222">
    <property type="term" value="F:metalloendopeptidase activity"/>
    <property type="evidence" value="ECO:0007669"/>
    <property type="project" value="TreeGrafter"/>
</dbReference>
<sequence>MKSPHALLVLILLCLAASGCAAAPKQLEEFPVRPRRLTAGPAAEIRHAVQPGETVWAISRAYGVPVDEIVNVNSLTDVTDIPIGSELLIPGATELRDIPETDLYGKYRPGPVLHWPLAGREILSRFGEQRKTHVHAGLDINGEHGEPVLSAADGTVTYSSGMRGYGKTVVIDHGDGLKTLYGHNTALLVKVGDKVTRGQPIAKVGRTGNASTDHVHFEVHRDGVAVDPLKHL</sequence>
<protein>
    <submittedName>
        <fullName evidence="3">Peptidoglycan DD-metalloendopeptidase family protein</fullName>
    </submittedName>
</protein>
<dbReference type="CDD" id="cd00118">
    <property type="entry name" value="LysM"/>
    <property type="match status" value="1"/>
</dbReference>
<dbReference type="AlphaFoldDB" id="A0A8J6XYF9"/>
<feature type="domain" description="LysM" evidence="2">
    <location>
        <begin position="45"/>
        <end position="89"/>
    </location>
</feature>
<dbReference type="InterPro" id="IPR036779">
    <property type="entry name" value="LysM_dom_sf"/>
</dbReference>
<organism evidence="3 4">
    <name type="scientific">Candidatus Polarisedimenticola svalbardensis</name>
    <dbReference type="NCBI Taxonomy" id="2886004"/>
    <lineage>
        <taxon>Bacteria</taxon>
        <taxon>Pseudomonadati</taxon>
        <taxon>Acidobacteriota</taxon>
        <taxon>Candidatus Polarisedimenticolia</taxon>
        <taxon>Candidatus Polarisedimenticolales</taxon>
        <taxon>Candidatus Polarisedimenticolaceae</taxon>
        <taxon>Candidatus Polarisedimenticola</taxon>
    </lineage>
</organism>
<reference evidence="3 4" key="1">
    <citation type="submission" date="2020-08" db="EMBL/GenBank/DDBJ databases">
        <title>Acidobacteriota in marine sediments use diverse sulfur dissimilation pathways.</title>
        <authorList>
            <person name="Wasmund K."/>
        </authorList>
    </citation>
    <scope>NUCLEOTIDE SEQUENCE [LARGE SCALE GENOMIC DNA]</scope>
    <source>
        <strain evidence="3">MAG AM4</strain>
    </source>
</reference>
<dbReference type="CDD" id="cd12797">
    <property type="entry name" value="M23_peptidase"/>
    <property type="match status" value="1"/>
</dbReference>
<gene>
    <name evidence="3" type="ORF">IFK94_05545</name>
</gene>
<proteinExistence type="predicted"/>
<keyword evidence="1" id="KW-0732">Signal</keyword>
<dbReference type="SUPFAM" id="SSF51261">
    <property type="entry name" value="Duplicated hybrid motif"/>
    <property type="match status" value="1"/>
</dbReference>
<dbReference type="PROSITE" id="PS51782">
    <property type="entry name" value="LYSM"/>
    <property type="match status" value="1"/>
</dbReference>
<dbReference type="Gene3D" id="2.70.70.10">
    <property type="entry name" value="Glucose Permease (Domain IIA)"/>
    <property type="match status" value="1"/>
</dbReference>
<feature type="signal peptide" evidence="1">
    <location>
        <begin position="1"/>
        <end position="22"/>
    </location>
</feature>
<evidence type="ECO:0000313" key="3">
    <source>
        <dbReference type="EMBL" id="MBD3867570.1"/>
    </source>
</evidence>
<dbReference type="InterPro" id="IPR011055">
    <property type="entry name" value="Dup_hybrid_motif"/>
</dbReference>
<evidence type="ECO:0000256" key="1">
    <source>
        <dbReference type="SAM" id="SignalP"/>
    </source>
</evidence>
<dbReference type="InterPro" id="IPR050570">
    <property type="entry name" value="Cell_wall_metabolism_enzyme"/>
</dbReference>
<dbReference type="SMART" id="SM00257">
    <property type="entry name" value="LysM"/>
    <property type="match status" value="1"/>
</dbReference>
<evidence type="ECO:0000259" key="2">
    <source>
        <dbReference type="PROSITE" id="PS51782"/>
    </source>
</evidence>
<name>A0A8J6XYF9_9BACT</name>
<dbReference type="EMBL" id="JACXWD010000012">
    <property type="protein sequence ID" value="MBD3867570.1"/>
    <property type="molecule type" value="Genomic_DNA"/>
</dbReference>
<dbReference type="PROSITE" id="PS51257">
    <property type="entry name" value="PROKAR_LIPOPROTEIN"/>
    <property type="match status" value="1"/>
</dbReference>
<dbReference type="Pfam" id="PF01476">
    <property type="entry name" value="LysM"/>
    <property type="match status" value="1"/>
</dbReference>
<comment type="caution">
    <text evidence="3">The sequence shown here is derived from an EMBL/GenBank/DDBJ whole genome shotgun (WGS) entry which is preliminary data.</text>
</comment>